<name>A0ACC3SJQ0_9PEZI</name>
<evidence type="ECO:0000313" key="2">
    <source>
        <dbReference type="Proteomes" id="UP001320706"/>
    </source>
</evidence>
<comment type="caution">
    <text evidence="1">The sequence shown here is derived from an EMBL/GenBank/DDBJ whole genome shotgun (WGS) entry which is preliminary data.</text>
</comment>
<evidence type="ECO:0000313" key="1">
    <source>
        <dbReference type="EMBL" id="KAK8215359.1"/>
    </source>
</evidence>
<dbReference type="EMBL" id="JAMKPW020000008">
    <property type="protein sequence ID" value="KAK8215359.1"/>
    <property type="molecule type" value="Genomic_DNA"/>
</dbReference>
<proteinExistence type="predicted"/>
<sequence>MHRILPPNRHPGKVMVNDPNATLSDRGRVIAKNNIRSYFATILDDPYDAEANPNGFINIGTSENHTIPAETFTYGTGPWGSPRLRTAMAAHINHFLHPSTPIDASNLIFANGVTSLCEMLGFSICAPGDGILMSRPIYQAFQIDFGAKAGVKCVFTAFQGVDQFSPACVDKYEAQLQASEREGVKIKALLLCHPHNPLGQSYPRSTLIALMEFCNRHSIHLLVDEIYALSVYATSSPNAVPFQSVFSFDPTPHIDPHLLHWLYGLSKDFAAGGLRLGCLHTTNPALMDALSSITQFHWSGAANEALAADMLEDTAFLASFFGKSQALLGERSGLARRLLEERGVEFHSAANAGFFLWVSLRPWLEVEDGSEGWEAEKRLVRRMGERKVFVTDGAGMKAEEPGWFRLVFSQEEDVLREGLRRVFEAIGERKR</sequence>
<keyword evidence="2" id="KW-1185">Reference proteome</keyword>
<organism evidence="1 2">
    <name type="scientific">Zalaria obscura</name>
    <dbReference type="NCBI Taxonomy" id="2024903"/>
    <lineage>
        <taxon>Eukaryota</taxon>
        <taxon>Fungi</taxon>
        <taxon>Dikarya</taxon>
        <taxon>Ascomycota</taxon>
        <taxon>Pezizomycotina</taxon>
        <taxon>Dothideomycetes</taxon>
        <taxon>Dothideomycetidae</taxon>
        <taxon>Dothideales</taxon>
        <taxon>Zalariaceae</taxon>
        <taxon>Zalaria</taxon>
    </lineage>
</organism>
<accession>A0ACC3SJQ0</accession>
<gene>
    <name evidence="1" type="ORF">M8818_001980</name>
</gene>
<dbReference type="Proteomes" id="UP001320706">
    <property type="component" value="Unassembled WGS sequence"/>
</dbReference>
<protein>
    <submittedName>
        <fullName evidence="1">Uncharacterized protein</fullName>
    </submittedName>
</protein>
<reference evidence="1" key="1">
    <citation type="submission" date="2024-02" db="EMBL/GenBank/DDBJ databases">
        <title>Metagenome Assembled Genome of Zalaria obscura JY119.</title>
        <authorList>
            <person name="Vighnesh L."/>
            <person name="Jagadeeshwari U."/>
            <person name="Venkata Ramana C."/>
            <person name="Sasikala C."/>
        </authorList>
    </citation>
    <scope>NUCLEOTIDE SEQUENCE</scope>
    <source>
        <strain evidence="1">JY119</strain>
    </source>
</reference>